<evidence type="ECO:0000256" key="6">
    <source>
        <dbReference type="ARBA" id="ARBA00022694"/>
    </source>
</evidence>
<dbReference type="InterPro" id="IPR036602">
    <property type="entry name" value="tRNA_yW-synthesising-like_sf"/>
</dbReference>
<keyword evidence="6" id="KW-0819">tRNA processing</keyword>
<dbReference type="PANTHER" id="PTHR48418:SF1">
    <property type="entry name" value="TRNA WYBUTOSINE-SYNTHESIZING PROTEIN 3"/>
    <property type="match status" value="1"/>
</dbReference>
<evidence type="ECO:0000256" key="4">
    <source>
        <dbReference type="ARBA" id="ARBA00022679"/>
    </source>
</evidence>
<dbReference type="AlphaFoldDB" id="F0VLL6"/>
<organism evidence="11 13">
    <name type="scientific">Neospora caninum (strain Liverpool)</name>
    <dbReference type="NCBI Taxonomy" id="572307"/>
    <lineage>
        <taxon>Eukaryota</taxon>
        <taxon>Sar</taxon>
        <taxon>Alveolata</taxon>
        <taxon>Apicomplexa</taxon>
        <taxon>Conoidasida</taxon>
        <taxon>Coccidia</taxon>
        <taxon>Eucoccidiorida</taxon>
        <taxon>Eimeriorina</taxon>
        <taxon>Sarcocystidae</taxon>
        <taxon>Neospora</taxon>
    </lineage>
</organism>
<gene>
    <name evidence="12" type="ORF">BN1204_045760</name>
    <name evidence="11" type="ORF">NCLIV_045760</name>
</gene>
<protein>
    <recommendedName>
        <fullName evidence="2">tRNA(Phe) 7-[(3-amino-3-carboxypropyl)-4-demethylwyosine(37)-N(4)]-methyltransferase</fullName>
        <ecNumber evidence="2">2.1.1.282</ecNumber>
    </recommendedName>
    <alternativeName>
        <fullName evidence="7">tRNA(Phe) 7-((3-amino-3-carboxypropyl)-4-demethylwyosine(37)-N(4))-methyltransferase</fullName>
    </alternativeName>
</protein>
<feature type="compositionally biased region" description="Basic and acidic residues" evidence="9">
    <location>
        <begin position="646"/>
        <end position="678"/>
    </location>
</feature>
<name>F0VLL6_NEOCL</name>
<reference evidence="11" key="2">
    <citation type="submission" date="2011-03" db="EMBL/GenBank/DDBJ databases">
        <title>Comparative genomics and transcriptomics of Neospora caninum and Toxoplasma gondii.</title>
        <authorList>
            <person name="Reid A.J."/>
            <person name="Sohal A."/>
            <person name="Harris D."/>
            <person name="Quail M."/>
            <person name="Sanders M."/>
            <person name="Berriman M."/>
            <person name="Wastling J.M."/>
            <person name="Pain A."/>
        </authorList>
    </citation>
    <scope>NUCLEOTIDE SEQUENCE</scope>
    <source>
        <strain evidence="11">Liverpool</strain>
    </source>
</reference>
<dbReference type="Proteomes" id="UP000007494">
    <property type="component" value="Chromosome X"/>
</dbReference>
<feature type="compositionally biased region" description="Low complexity" evidence="9">
    <location>
        <begin position="445"/>
        <end position="454"/>
    </location>
</feature>
<dbReference type="GO" id="GO:0008033">
    <property type="term" value="P:tRNA processing"/>
    <property type="evidence" value="ECO:0007669"/>
    <property type="project" value="UniProtKB-KW"/>
</dbReference>
<dbReference type="VEuPathDB" id="ToxoDB:NCLIV_045760"/>
<keyword evidence="4" id="KW-0808">Transferase</keyword>
<dbReference type="OrthoDB" id="263283at2759"/>
<accession>F0VLL6</accession>
<feature type="region of interest" description="Disordered" evidence="9">
    <location>
        <begin position="277"/>
        <end position="313"/>
    </location>
</feature>
<feature type="compositionally biased region" description="Pro residues" evidence="9">
    <location>
        <begin position="80"/>
        <end position="89"/>
    </location>
</feature>
<comment type="catalytic activity">
    <reaction evidence="8">
        <text>4-demethyl-7-[(3S)-3-amino-3-carboxypropyl]wyosine(37) in tRNA(Phe) + S-adenosyl-L-methionine = 7-[(3S)-3-amino-3-carboxypropyl]wyosine(37) in tRNA(Phe) + S-adenosyl-L-homocysteine + H(+)</text>
        <dbReference type="Rhea" id="RHEA:36635"/>
        <dbReference type="Rhea" id="RHEA-COMP:10378"/>
        <dbReference type="Rhea" id="RHEA-COMP:10379"/>
        <dbReference type="ChEBI" id="CHEBI:15378"/>
        <dbReference type="ChEBI" id="CHEBI:57856"/>
        <dbReference type="ChEBI" id="CHEBI:59789"/>
        <dbReference type="ChEBI" id="CHEBI:73543"/>
        <dbReference type="ChEBI" id="CHEBI:73550"/>
        <dbReference type="EC" id="2.1.1.282"/>
    </reaction>
</comment>
<feature type="compositionally biased region" description="Low complexity" evidence="9">
    <location>
        <begin position="19"/>
        <end position="60"/>
    </location>
</feature>
<dbReference type="GeneID" id="13442025"/>
<sequence length="719" mass="77155">MAARPSSRLLPKVSFLFSPSRLSSPSSSSHSTLSPPPLSRSVSASPCSPSSALPSTPLSSHGGASLSRNPPLTCRSSLPPSSPSPPSSSPPSSSSPSHYPPSSASPFSSSSLTRRRARTSPQPPWVSSFAPQDAFSEIKTIFDERKEAALAAITPAAASETLALPSASEQDLVTSFLLPPSSFRAPRSRPSQRNPQSNPPKLVQPGIECAEPRRPCSGAEHNSAEEATPRHRRDKSKKGSVDEEIRPLLDAVNSLKNFYTASSCAGRVLLVGTPFPNSSSLSPSGSASLCDSTSASSRVSSPSRSASSFFEQPSAGPAASSGFAFLAEQSEATQGEGGGEEANTLVRPESGEASRALEGARPGEEGRRKKHSFVFLLNHHQHVDAKQLLHAIAACPIPCQEIWLKVEAPILHVCCRSLTDALNLIRVARPYTYRAVLLHASSSSSRSALGAPSSCVDGSRSGGESKLLSVSAEEEASKERAREEEESAVAVRGEAGREQARGLRGVSGAPLHRKDKTRTAEERGRDNARYIVELSNSSRLAVPILVESAWLFPLPRAFLPAGETPAARRYERGTDAFSPLEKHTPDRATECEGERTAREGKRATANAGPPRTPERPPPAVRTQAATAECEVEGDSEGSETGNARTGRKEEGENRLNEGQSKFEGRTEGVRREEWNEEDTHRWDRWGALARVCNTALEESRTRFFKLEQHLLELTKKHQS</sequence>
<dbReference type="eggNOG" id="ENOG502QZW8">
    <property type="taxonomic scope" value="Eukaryota"/>
</dbReference>
<evidence type="ECO:0000256" key="5">
    <source>
        <dbReference type="ARBA" id="ARBA00022691"/>
    </source>
</evidence>
<feature type="domain" description="tRNA wybutosine-synthesizing protein" evidence="10">
    <location>
        <begin position="232"/>
        <end position="436"/>
    </location>
</feature>
<dbReference type="EMBL" id="LN714485">
    <property type="protein sequence ID" value="CEL68844.1"/>
    <property type="molecule type" value="Genomic_DNA"/>
</dbReference>
<dbReference type="Pfam" id="PF02676">
    <property type="entry name" value="TYW3"/>
    <property type="match status" value="1"/>
</dbReference>
<proteinExistence type="inferred from homology"/>
<feature type="compositionally biased region" description="Low complexity" evidence="9">
    <location>
        <begin position="278"/>
        <end position="313"/>
    </location>
</feature>
<dbReference type="GO" id="GO:0008168">
    <property type="term" value="F:methyltransferase activity"/>
    <property type="evidence" value="ECO:0007669"/>
    <property type="project" value="UniProtKB-KW"/>
</dbReference>
<reference evidence="13" key="3">
    <citation type="journal article" date="2012" name="PLoS Pathog.">
        <title>Comparative genomics of the apicomplexan parasites Toxoplasma gondii and Neospora caninum: Coccidia differing in host range and transmission strategy.</title>
        <authorList>
            <person name="Reid A.J."/>
            <person name="Vermont S.J."/>
            <person name="Cotton J.A."/>
            <person name="Harris D."/>
            <person name="Hill-Cawthorne G.A."/>
            <person name="Konen-Waisman S."/>
            <person name="Latham S.M."/>
            <person name="Mourier T."/>
            <person name="Norton R."/>
            <person name="Quail M.A."/>
            <person name="Sanders M."/>
            <person name="Shanmugam D."/>
            <person name="Sohal A."/>
            <person name="Wasmuth J.D."/>
            <person name="Brunk B."/>
            <person name="Grigg M.E."/>
            <person name="Howard J.C."/>
            <person name="Parkinson J."/>
            <person name="Roos D.S."/>
            <person name="Trees A.J."/>
            <person name="Berriman M."/>
            <person name="Pain A."/>
            <person name="Wastling J.M."/>
        </authorList>
    </citation>
    <scope>NUCLEOTIDE SEQUENCE [LARGE SCALE GENOMIC DNA]</scope>
    <source>
        <strain evidence="13">Liverpool</strain>
    </source>
</reference>
<feature type="region of interest" description="Disordered" evidence="9">
    <location>
        <begin position="19"/>
        <end position="130"/>
    </location>
</feature>
<feature type="compositionally biased region" description="Basic and acidic residues" evidence="9">
    <location>
        <begin position="237"/>
        <end position="246"/>
    </location>
</feature>
<dbReference type="InterPro" id="IPR003827">
    <property type="entry name" value="tRNA_yW-synthesising"/>
</dbReference>
<evidence type="ECO:0000256" key="7">
    <source>
        <dbReference type="ARBA" id="ARBA00030554"/>
    </source>
</evidence>
<comment type="similarity">
    <text evidence="1">Belongs to the TYW3 family.</text>
</comment>
<evidence type="ECO:0000256" key="1">
    <source>
        <dbReference type="ARBA" id="ARBA00008569"/>
    </source>
</evidence>
<evidence type="ECO:0000256" key="9">
    <source>
        <dbReference type="SAM" id="MobiDB-lite"/>
    </source>
</evidence>
<feature type="region of interest" description="Disordered" evidence="9">
    <location>
        <begin position="574"/>
        <end position="678"/>
    </location>
</feature>
<evidence type="ECO:0000256" key="3">
    <source>
        <dbReference type="ARBA" id="ARBA00022603"/>
    </source>
</evidence>
<dbReference type="Gene3D" id="3.30.1960.10">
    <property type="entry name" value="tRNA wybutosine-synthesizing-like"/>
    <property type="match status" value="2"/>
</dbReference>
<dbReference type="EC" id="2.1.1.282" evidence="2"/>
<feature type="compositionally biased region" description="Low complexity" evidence="9">
    <location>
        <begin position="90"/>
        <end position="112"/>
    </location>
</feature>
<dbReference type="SUPFAM" id="SSF111278">
    <property type="entry name" value="SSo0622-like"/>
    <property type="match status" value="1"/>
</dbReference>
<keyword evidence="5" id="KW-0949">S-adenosyl-L-methionine</keyword>
<keyword evidence="13" id="KW-1185">Reference proteome</keyword>
<evidence type="ECO:0000313" key="12">
    <source>
        <dbReference type="EMBL" id="CEL68844.1"/>
    </source>
</evidence>
<dbReference type="PANTHER" id="PTHR48418">
    <property type="entry name" value="TRNA WYBUTOSINE-SYNTHESIZING PROTEIN 3"/>
    <property type="match status" value="1"/>
</dbReference>
<feature type="region of interest" description="Disordered" evidence="9">
    <location>
        <begin position="445"/>
        <end position="522"/>
    </location>
</feature>
<feature type="region of interest" description="Disordered" evidence="9">
    <location>
        <begin position="178"/>
        <end position="246"/>
    </location>
</feature>
<keyword evidence="3" id="KW-0489">Methyltransferase</keyword>
<dbReference type="GO" id="GO:0032259">
    <property type="term" value="P:methylation"/>
    <property type="evidence" value="ECO:0007669"/>
    <property type="project" value="UniProtKB-KW"/>
</dbReference>
<evidence type="ECO:0000259" key="10">
    <source>
        <dbReference type="Pfam" id="PF02676"/>
    </source>
</evidence>
<evidence type="ECO:0000313" key="11">
    <source>
        <dbReference type="EMBL" id="CBZ54144.1"/>
    </source>
</evidence>
<feature type="region of interest" description="Disordered" evidence="9">
    <location>
        <begin position="330"/>
        <end position="366"/>
    </location>
</feature>
<evidence type="ECO:0000313" key="13">
    <source>
        <dbReference type="Proteomes" id="UP000007494"/>
    </source>
</evidence>
<evidence type="ECO:0000256" key="2">
    <source>
        <dbReference type="ARBA" id="ARBA00012750"/>
    </source>
</evidence>
<dbReference type="RefSeq" id="XP_003884175.1">
    <property type="nucleotide sequence ID" value="XM_003884126.1"/>
</dbReference>
<feature type="compositionally biased region" description="Low complexity" evidence="9">
    <location>
        <begin position="179"/>
        <end position="193"/>
    </location>
</feature>
<dbReference type="EMBL" id="FR823391">
    <property type="protein sequence ID" value="CBZ54144.1"/>
    <property type="molecule type" value="Genomic_DNA"/>
</dbReference>
<evidence type="ECO:0000256" key="8">
    <source>
        <dbReference type="ARBA" id="ARBA00049202"/>
    </source>
</evidence>
<reference evidence="11" key="1">
    <citation type="submission" date="2011-02" db="EMBL/GenBank/DDBJ databases">
        <authorList>
            <person name="Aslett M."/>
        </authorList>
    </citation>
    <scope>NUCLEOTIDE SEQUENCE</scope>
    <source>
        <strain evidence="11">Liverpool</strain>
    </source>
</reference>
<reference evidence="12" key="4">
    <citation type="journal article" date="2015" name="PLoS ONE">
        <title>Comprehensive Evaluation of Toxoplasma gondii VEG and Neospora caninum LIV Genomes with Tachyzoite Stage Transcriptome and Proteome Defines Novel Transcript Features.</title>
        <authorList>
            <person name="Ramaprasad A."/>
            <person name="Mourier T."/>
            <person name="Naeem R."/>
            <person name="Malas T.B."/>
            <person name="Moussa E."/>
            <person name="Panigrahi A."/>
            <person name="Vermont S.J."/>
            <person name="Otto T.D."/>
            <person name="Wastling J."/>
            <person name="Pain A."/>
        </authorList>
    </citation>
    <scope>NUCLEOTIDE SEQUENCE</scope>
    <source>
        <strain evidence="12">Liverpool</strain>
    </source>
</reference>
<feature type="compositionally biased region" description="Basic and acidic residues" evidence="9">
    <location>
        <begin position="574"/>
        <end position="602"/>
    </location>
</feature>
<dbReference type="InParanoid" id="F0VLL6"/>